<name>A0ABV6P8H7_9ACTN</name>
<evidence type="ECO:0000259" key="5">
    <source>
        <dbReference type="Pfam" id="PF01494"/>
    </source>
</evidence>
<dbReference type="PANTHER" id="PTHR47178:SF6">
    <property type="entry name" value="FAD-BINDING DOMAIN-CONTAINING PROTEIN"/>
    <property type="match status" value="1"/>
</dbReference>
<dbReference type="SUPFAM" id="SSF51905">
    <property type="entry name" value="FAD/NAD(P)-binding domain"/>
    <property type="match status" value="1"/>
</dbReference>
<dbReference type="Pfam" id="PF01494">
    <property type="entry name" value="FAD_binding_3"/>
    <property type="match status" value="1"/>
</dbReference>
<dbReference type="PANTHER" id="PTHR47178">
    <property type="entry name" value="MONOOXYGENASE, FAD-BINDING"/>
    <property type="match status" value="1"/>
</dbReference>
<dbReference type="InterPro" id="IPR036188">
    <property type="entry name" value="FAD/NAD-bd_sf"/>
</dbReference>
<dbReference type="Gene3D" id="3.50.50.60">
    <property type="entry name" value="FAD/NAD(P)-binding domain"/>
    <property type="match status" value="1"/>
</dbReference>
<evidence type="ECO:0000256" key="4">
    <source>
        <dbReference type="ARBA" id="ARBA00023033"/>
    </source>
</evidence>
<proteinExistence type="predicted"/>
<protein>
    <submittedName>
        <fullName evidence="6">FAD-dependent oxidoreductase</fullName>
    </submittedName>
</protein>
<feature type="domain" description="FAD-binding" evidence="5">
    <location>
        <begin position="318"/>
        <end position="366"/>
    </location>
</feature>
<keyword evidence="7" id="KW-1185">Reference proteome</keyword>
<dbReference type="Pfam" id="PF13450">
    <property type="entry name" value="NAD_binding_8"/>
    <property type="match status" value="1"/>
</dbReference>
<dbReference type="InterPro" id="IPR002938">
    <property type="entry name" value="FAD-bd"/>
</dbReference>
<evidence type="ECO:0000256" key="2">
    <source>
        <dbReference type="ARBA" id="ARBA00022827"/>
    </source>
</evidence>
<evidence type="ECO:0000313" key="7">
    <source>
        <dbReference type="Proteomes" id="UP001589894"/>
    </source>
</evidence>
<gene>
    <name evidence="6" type="ORF">ACFFHU_31025</name>
</gene>
<reference evidence="6 7" key="1">
    <citation type="submission" date="2024-09" db="EMBL/GenBank/DDBJ databases">
        <authorList>
            <person name="Sun Q."/>
            <person name="Mori K."/>
        </authorList>
    </citation>
    <scope>NUCLEOTIDE SEQUENCE [LARGE SCALE GENOMIC DNA]</scope>
    <source>
        <strain evidence="6 7">TBRC 2205</strain>
    </source>
</reference>
<keyword evidence="2" id="KW-0274">FAD</keyword>
<evidence type="ECO:0000256" key="3">
    <source>
        <dbReference type="ARBA" id="ARBA00023002"/>
    </source>
</evidence>
<dbReference type="RefSeq" id="WP_377344097.1">
    <property type="nucleotide sequence ID" value="NZ_JBHLUE010000036.1"/>
</dbReference>
<keyword evidence="3" id="KW-0560">Oxidoreductase</keyword>
<keyword evidence="1" id="KW-0285">Flavoprotein</keyword>
<accession>A0ABV6P8H7</accession>
<dbReference type="Proteomes" id="UP001589894">
    <property type="component" value="Unassembled WGS sequence"/>
</dbReference>
<comment type="caution">
    <text evidence="6">The sequence shown here is derived from an EMBL/GenBank/DDBJ whole genome shotgun (WGS) entry which is preliminary data.</text>
</comment>
<organism evidence="6 7">
    <name type="scientific">Plantactinospora siamensis</name>
    <dbReference type="NCBI Taxonomy" id="555372"/>
    <lineage>
        <taxon>Bacteria</taxon>
        <taxon>Bacillati</taxon>
        <taxon>Actinomycetota</taxon>
        <taxon>Actinomycetes</taxon>
        <taxon>Micromonosporales</taxon>
        <taxon>Micromonosporaceae</taxon>
        <taxon>Plantactinospora</taxon>
    </lineage>
</organism>
<keyword evidence="4" id="KW-0503">Monooxygenase</keyword>
<sequence>MRVVVIGAGTGGMCLAHGLRRAGIEVAVYERDRTRADGLHGYRVGIDPTGNRALHACLPPELFATYLATCARAPRYFNVLTGRMRRTATFPLRPDTDPVRSERSVSRMTLRQVLLTGLDEVVRFDKTFTHYERHPDGTVTAHFADGTSDTGDLLVAADGTRSAVRRQHLPAARIRDTGVVSITAKAPLGPELRDALPAEVFQGLSLIFAGRGLMGILHVMEFGWDERGTPKAGIGTADADLIARWPGLLYDNTRDYVNLAVWSAAERFPADVRQRRGAELLDLAGELTRDWHPTLRGIFAASDPASCFPVSLATSEPVRPWPTSTVTLLGDAIHTMTPGQGVGANTALRDAALLTRQLSAAAAGEKPLLRAVADYEAEMIPYGFARVADSLHNNGTSGDDPLYRPVAGRFALAGARTYFGLSSRVPPLRRRFLANLYDYRGA</sequence>
<dbReference type="PRINTS" id="PR00420">
    <property type="entry name" value="RNGMNOXGNASE"/>
</dbReference>
<evidence type="ECO:0000313" key="6">
    <source>
        <dbReference type="EMBL" id="MFC0568553.1"/>
    </source>
</evidence>
<evidence type="ECO:0000256" key="1">
    <source>
        <dbReference type="ARBA" id="ARBA00022630"/>
    </source>
</evidence>
<dbReference type="EMBL" id="JBHLUE010000036">
    <property type="protein sequence ID" value="MFC0568553.1"/>
    <property type="molecule type" value="Genomic_DNA"/>
</dbReference>